<dbReference type="OrthoDB" id="9780430at2"/>
<dbReference type="InterPro" id="IPR040442">
    <property type="entry name" value="Pyrv_kinase-like_dom_sf"/>
</dbReference>
<sequence>MTAQHDSAQLFHALHDPAAPLALANAWDAASARLVEATGARAIATTSAGVAWGLGAADGNRLDRDEAIALIRRVVNTVSVPVTADIESGFGATASEVAETVAQVIAAGAVGINIEDAHAGGSSPLRPVAEQCERIAAARSAADQAGVPLYINARVDTYLRAVGSEETRLQETLDRARAYLDAGATGVFVPGAVDAAVIADLTEGIPAPVNILVGPGAPSVAELSKLGVARVSLGSWVAEAAYAVVRRAATELATTGTYTSLAGALDYNELNHLMHD</sequence>
<dbReference type="PANTHER" id="PTHR42905">
    <property type="entry name" value="PHOSPHOENOLPYRUVATE CARBOXYLASE"/>
    <property type="match status" value="1"/>
</dbReference>
<keyword evidence="1" id="KW-0456">Lyase</keyword>
<dbReference type="InterPro" id="IPR039556">
    <property type="entry name" value="ICL/PEPM"/>
</dbReference>
<gene>
    <name evidence="1" type="ORF">E6W39_21515</name>
</gene>
<dbReference type="AlphaFoldDB" id="A0A540W5M7"/>
<name>A0A540W5M7_9ACTN</name>
<dbReference type="Gene3D" id="3.20.20.60">
    <property type="entry name" value="Phosphoenolpyruvate-binding domains"/>
    <property type="match status" value="1"/>
</dbReference>
<evidence type="ECO:0000313" key="2">
    <source>
        <dbReference type="Proteomes" id="UP000319103"/>
    </source>
</evidence>
<evidence type="ECO:0000313" key="1">
    <source>
        <dbReference type="EMBL" id="TQF04331.1"/>
    </source>
</evidence>
<reference evidence="1 2" key="1">
    <citation type="submission" date="2019-06" db="EMBL/GenBank/DDBJ databases">
        <title>Description of Kitasatospora acidophila sp. nov. isolated from pine grove soil, and reclassification of Streptomyces novaecaesareae to Kitasatospora novaeceasareae comb. nov.</title>
        <authorList>
            <person name="Kim M.J."/>
        </authorList>
    </citation>
    <scope>NUCLEOTIDE SEQUENCE [LARGE SCALE GENOMIC DNA]</scope>
    <source>
        <strain evidence="1 2">MMS16-CNU292</strain>
    </source>
</reference>
<dbReference type="CDD" id="cd00377">
    <property type="entry name" value="ICL_PEPM"/>
    <property type="match status" value="1"/>
</dbReference>
<dbReference type="Gene3D" id="6.10.250.2750">
    <property type="match status" value="1"/>
</dbReference>
<dbReference type="GO" id="GO:0016829">
    <property type="term" value="F:lyase activity"/>
    <property type="evidence" value="ECO:0007669"/>
    <property type="project" value="UniProtKB-KW"/>
</dbReference>
<proteinExistence type="predicted"/>
<dbReference type="EMBL" id="VIGB01000003">
    <property type="protein sequence ID" value="TQF04331.1"/>
    <property type="molecule type" value="Genomic_DNA"/>
</dbReference>
<organism evidence="1 2">
    <name type="scientific">Kitasatospora acidiphila</name>
    <dbReference type="NCBI Taxonomy" id="2567942"/>
    <lineage>
        <taxon>Bacteria</taxon>
        <taxon>Bacillati</taxon>
        <taxon>Actinomycetota</taxon>
        <taxon>Actinomycetes</taxon>
        <taxon>Kitasatosporales</taxon>
        <taxon>Streptomycetaceae</taxon>
        <taxon>Kitasatospora</taxon>
    </lineage>
</organism>
<keyword evidence="1" id="KW-0670">Pyruvate</keyword>
<dbReference type="Proteomes" id="UP000319103">
    <property type="component" value="Unassembled WGS sequence"/>
</dbReference>
<dbReference type="PANTHER" id="PTHR42905:SF16">
    <property type="entry name" value="CARBOXYPHOSPHONOENOLPYRUVATE PHOSPHONOMUTASE-LIKE PROTEIN (AFU_ORTHOLOGUE AFUA_5G07230)"/>
    <property type="match status" value="1"/>
</dbReference>
<keyword evidence="2" id="KW-1185">Reference proteome</keyword>
<dbReference type="RefSeq" id="WP_141634908.1">
    <property type="nucleotide sequence ID" value="NZ_VIGB01000003.1"/>
</dbReference>
<dbReference type="InterPro" id="IPR015813">
    <property type="entry name" value="Pyrv/PenolPyrv_kinase-like_dom"/>
</dbReference>
<accession>A0A540W5M7</accession>
<dbReference type="SUPFAM" id="SSF51621">
    <property type="entry name" value="Phosphoenolpyruvate/pyruvate domain"/>
    <property type="match status" value="1"/>
</dbReference>
<comment type="caution">
    <text evidence="1">The sequence shown here is derived from an EMBL/GenBank/DDBJ whole genome shotgun (WGS) entry which is preliminary data.</text>
</comment>
<protein>
    <submittedName>
        <fullName evidence="1">Isocitrate lyase/phosphoenolpyruvate mutase family protein</fullName>
    </submittedName>
</protein>
<dbReference type="Pfam" id="PF13714">
    <property type="entry name" value="PEP_mutase"/>
    <property type="match status" value="1"/>
</dbReference>